<dbReference type="RefSeq" id="WP_229113027.1">
    <property type="nucleotide sequence ID" value="NZ_CP064787.1"/>
</dbReference>
<sequence length="136" mass="14060">MVLQRSDLIASAMLVLAALAGVAFWDALPAEMAIHFGPGGDPDSYVSRPVGVVLAPAIGLGAIAIARAAIRADPTADPRIGSAAIYFVGGVVSYVHGLVLAYNLGHRFSMTAALVPVFVTTAVLVAWAVYRDRIAS</sequence>
<feature type="transmembrane region" description="Helical" evidence="1">
    <location>
        <begin position="82"/>
        <end position="102"/>
    </location>
</feature>
<proteinExistence type="predicted"/>
<organism evidence="3 4">
    <name type="scientific">Halapricum desulfuricans</name>
    <dbReference type="NCBI Taxonomy" id="2841257"/>
    <lineage>
        <taxon>Archaea</taxon>
        <taxon>Methanobacteriati</taxon>
        <taxon>Methanobacteriota</taxon>
        <taxon>Stenosarchaea group</taxon>
        <taxon>Halobacteria</taxon>
        <taxon>Halobacteriales</taxon>
        <taxon>Haloarculaceae</taxon>
        <taxon>Halapricum</taxon>
    </lineage>
</organism>
<evidence type="ECO:0000256" key="1">
    <source>
        <dbReference type="SAM" id="Phobius"/>
    </source>
</evidence>
<keyword evidence="1" id="KW-0812">Transmembrane</keyword>
<keyword evidence="1" id="KW-0472">Membrane</keyword>
<accession>A0A897N636</accession>
<dbReference type="Pfam" id="PF07853">
    <property type="entry name" value="DUF1648"/>
    <property type="match status" value="1"/>
</dbReference>
<evidence type="ECO:0000313" key="3">
    <source>
        <dbReference type="EMBL" id="QSG06529.1"/>
    </source>
</evidence>
<keyword evidence="1" id="KW-1133">Transmembrane helix</keyword>
<name>A0A897N636_9EURY</name>
<dbReference type="GeneID" id="68855764"/>
<feature type="transmembrane region" description="Helical" evidence="1">
    <location>
        <begin position="48"/>
        <end position="70"/>
    </location>
</feature>
<protein>
    <submittedName>
        <fullName evidence="3">Uncharacterized membrane protein, DUF1648 family</fullName>
    </submittedName>
</protein>
<gene>
    <name evidence="3" type="ORF">HSR121_2199</name>
</gene>
<evidence type="ECO:0000259" key="2">
    <source>
        <dbReference type="Pfam" id="PF07853"/>
    </source>
</evidence>
<dbReference type="AlphaFoldDB" id="A0A897N636"/>
<feature type="domain" description="DUF1648" evidence="2">
    <location>
        <begin position="13"/>
        <end position="59"/>
    </location>
</feature>
<reference evidence="3" key="1">
    <citation type="submission" date="2020-11" db="EMBL/GenBank/DDBJ databases">
        <title>Carbohydrate-dependent, anaerobic sulfur respiration: A novel catabolism in halophilic archaea.</title>
        <authorList>
            <person name="Sorokin D.Y."/>
            <person name="Messina E."/>
            <person name="Smedile F."/>
            <person name="La Cono V."/>
            <person name="Hallsworth J.E."/>
            <person name="Yakimov M.M."/>
        </authorList>
    </citation>
    <scope>NUCLEOTIDE SEQUENCE</scope>
    <source>
        <strain evidence="3">HSR12-1</strain>
    </source>
</reference>
<dbReference type="Proteomes" id="UP000663525">
    <property type="component" value="Chromosome"/>
</dbReference>
<evidence type="ECO:0000313" key="4">
    <source>
        <dbReference type="Proteomes" id="UP000663525"/>
    </source>
</evidence>
<feature type="transmembrane region" description="Helical" evidence="1">
    <location>
        <begin position="108"/>
        <end position="130"/>
    </location>
</feature>
<dbReference type="InterPro" id="IPR012867">
    <property type="entry name" value="DUF1648"/>
</dbReference>
<dbReference type="EMBL" id="CP064787">
    <property type="protein sequence ID" value="QSG06529.1"/>
    <property type="molecule type" value="Genomic_DNA"/>
</dbReference>